<keyword evidence="4" id="KW-1185">Reference proteome</keyword>
<comment type="caution">
    <text evidence="3">The sequence shown here is derived from an EMBL/GenBank/DDBJ whole genome shotgun (WGS) entry which is preliminary data.</text>
</comment>
<keyword evidence="2" id="KW-0732">Signal</keyword>
<evidence type="ECO:0000313" key="3">
    <source>
        <dbReference type="EMBL" id="KRL27453.1"/>
    </source>
</evidence>
<proteinExistence type="predicted"/>
<organism evidence="3 4">
    <name type="scientific">Limosilactobacillus frumenti DSM 13145</name>
    <dbReference type="NCBI Taxonomy" id="1423746"/>
    <lineage>
        <taxon>Bacteria</taxon>
        <taxon>Bacillati</taxon>
        <taxon>Bacillota</taxon>
        <taxon>Bacilli</taxon>
        <taxon>Lactobacillales</taxon>
        <taxon>Lactobacillaceae</taxon>
        <taxon>Limosilactobacillus</taxon>
    </lineage>
</organism>
<feature type="chain" id="PRO_5039230536" description="Lipoprotein" evidence="2">
    <location>
        <begin position="20"/>
        <end position="158"/>
    </location>
</feature>
<name>A0A0R1P495_9LACO</name>
<feature type="region of interest" description="Disordered" evidence="1">
    <location>
        <begin position="26"/>
        <end position="91"/>
    </location>
</feature>
<dbReference type="RefSeq" id="WP_057751912.1">
    <property type="nucleotide sequence ID" value="NZ_AZER01000016.1"/>
</dbReference>
<dbReference type="AlphaFoldDB" id="A0A0R1P495"/>
<feature type="compositionally biased region" description="Basic residues" evidence="1">
    <location>
        <begin position="42"/>
        <end position="56"/>
    </location>
</feature>
<protein>
    <recommendedName>
        <fullName evidence="5">Lipoprotein</fullName>
    </recommendedName>
</protein>
<dbReference type="EMBL" id="AZER01000016">
    <property type="protein sequence ID" value="KRL27453.1"/>
    <property type="molecule type" value="Genomic_DNA"/>
</dbReference>
<dbReference type="Proteomes" id="UP000051445">
    <property type="component" value="Unassembled WGS sequence"/>
</dbReference>
<evidence type="ECO:0000313" key="4">
    <source>
        <dbReference type="Proteomes" id="UP000051445"/>
    </source>
</evidence>
<dbReference type="OrthoDB" id="2329803at2"/>
<feature type="compositionally biased region" description="Polar residues" evidence="1">
    <location>
        <begin position="26"/>
        <end position="38"/>
    </location>
</feature>
<dbReference type="PATRIC" id="fig|1423746.3.peg.1237"/>
<gene>
    <name evidence="3" type="ORF">FD27_GL001216</name>
</gene>
<dbReference type="STRING" id="1423746.FD27_GL001216"/>
<feature type="signal peptide" evidence="2">
    <location>
        <begin position="1"/>
        <end position="19"/>
    </location>
</feature>
<evidence type="ECO:0000256" key="1">
    <source>
        <dbReference type="SAM" id="MobiDB-lite"/>
    </source>
</evidence>
<sequence>MKRISLISFAVLACLSLSACGTNSKQAKQDSEASSLKIANSKLKKKVNKHSVKKTNNKNSSSATDSSTQQSNQQTQTNHANGQSTSVNNADDAVAAARAKYGDDNGSVHWGYMIDGETGQPIRNADGSYFVKGTADNGTMTGTQYSVNVFPDGTITSN</sequence>
<reference evidence="3 4" key="1">
    <citation type="journal article" date="2015" name="Genome Announc.">
        <title>Expanding the biotechnology potential of lactobacilli through comparative genomics of 213 strains and associated genera.</title>
        <authorList>
            <person name="Sun Z."/>
            <person name="Harris H.M."/>
            <person name="McCann A."/>
            <person name="Guo C."/>
            <person name="Argimon S."/>
            <person name="Zhang W."/>
            <person name="Yang X."/>
            <person name="Jeffery I.B."/>
            <person name="Cooney J.C."/>
            <person name="Kagawa T.F."/>
            <person name="Liu W."/>
            <person name="Song Y."/>
            <person name="Salvetti E."/>
            <person name="Wrobel A."/>
            <person name="Rasinkangas P."/>
            <person name="Parkhill J."/>
            <person name="Rea M.C."/>
            <person name="O'Sullivan O."/>
            <person name="Ritari J."/>
            <person name="Douillard F.P."/>
            <person name="Paul Ross R."/>
            <person name="Yang R."/>
            <person name="Briner A.E."/>
            <person name="Felis G.E."/>
            <person name="de Vos W.M."/>
            <person name="Barrangou R."/>
            <person name="Klaenhammer T.R."/>
            <person name="Caufield P.W."/>
            <person name="Cui Y."/>
            <person name="Zhang H."/>
            <person name="O'Toole P.W."/>
        </authorList>
    </citation>
    <scope>NUCLEOTIDE SEQUENCE [LARGE SCALE GENOMIC DNA]</scope>
    <source>
        <strain evidence="3 4">DSM 13145</strain>
    </source>
</reference>
<accession>A0A0R1P495</accession>
<evidence type="ECO:0000256" key="2">
    <source>
        <dbReference type="SAM" id="SignalP"/>
    </source>
</evidence>
<evidence type="ECO:0008006" key="5">
    <source>
        <dbReference type="Google" id="ProtNLM"/>
    </source>
</evidence>
<dbReference type="PROSITE" id="PS51257">
    <property type="entry name" value="PROKAR_LIPOPROTEIN"/>
    <property type="match status" value="1"/>
</dbReference>
<feature type="compositionally biased region" description="Low complexity" evidence="1">
    <location>
        <begin position="57"/>
        <end position="91"/>
    </location>
</feature>